<feature type="transmembrane region" description="Helical" evidence="10">
    <location>
        <begin position="177"/>
        <end position="196"/>
    </location>
</feature>
<sequence>MEHQREPEHRQEHHHHHHHHRHHESYQHTHTFKRQLRDTGTVGPVYAASMAVCVGATASGTALSWTSNLTSDWRTGDLNDIIIDKDQMKWISQFQSLGGMVSCIPTGLLNDYIGRKPTLMVATIPFYIGWASMVYGQHITFLYIGRFFCGVGSGMFNVTCPLYVAEISPVAVRGRTTTSFFVFYGFGMLYANFFGYVLPIKLFIFACAAIPFMFNSMFFFQPKSPVHNIQMGKIQESQEVLRKLRGSRYDLWPEIRTIQLELSRGYYRNHFWDMFKEKAVRKACYMGLSLVALKQLSGVTRSHFYTKEIVSGVEWIDKYWGACITGVAQLLFALIPVLVCDKVGRKFLLFVSFSTMALSAAALGVYYTLKEREVITKEQLATISWAPVVALALYLGGYSVGVASISYSYPVEILPADIRARLNSGFVAFNYFNAFFCTTFYKVVQARFGNDTVFYICGLWASLGALLSVFWYPETKNKTSYEVFAQMEGRDVSHDIKSKRKIVMHNVPAEEKGYEKETFPN</sequence>
<dbReference type="PRINTS" id="PR00171">
    <property type="entry name" value="SUGRTRNSPORT"/>
</dbReference>
<dbReference type="InterPro" id="IPR003663">
    <property type="entry name" value="Sugar/inositol_transpt"/>
</dbReference>
<feature type="transmembrane region" description="Helical" evidence="10">
    <location>
        <begin position="141"/>
        <end position="165"/>
    </location>
</feature>
<reference evidence="12" key="1">
    <citation type="submission" date="2022-03" db="EMBL/GenBank/DDBJ databases">
        <authorList>
            <person name="Sayadi A."/>
        </authorList>
    </citation>
    <scope>NUCLEOTIDE SEQUENCE</scope>
</reference>
<name>A0A9P0KTW5_ACAOB</name>
<feature type="transmembrane region" description="Helical" evidence="10">
    <location>
        <begin position="422"/>
        <end position="441"/>
    </location>
</feature>
<gene>
    <name evidence="12" type="ORF">ACAOBT_LOCUS12564</name>
</gene>
<dbReference type="PROSITE" id="PS00217">
    <property type="entry name" value="SUGAR_TRANSPORT_2"/>
    <property type="match status" value="1"/>
</dbReference>
<evidence type="ECO:0000256" key="8">
    <source>
        <dbReference type="ARBA" id="ARBA00023180"/>
    </source>
</evidence>
<dbReference type="InterPro" id="IPR005829">
    <property type="entry name" value="Sugar_transporter_CS"/>
</dbReference>
<keyword evidence="8" id="KW-0325">Glycoprotein</keyword>
<dbReference type="EMBL" id="CAKOFQ010006856">
    <property type="protein sequence ID" value="CAH1977272.1"/>
    <property type="molecule type" value="Genomic_DNA"/>
</dbReference>
<dbReference type="PANTHER" id="PTHR48021">
    <property type="match status" value="1"/>
</dbReference>
<evidence type="ECO:0000256" key="1">
    <source>
        <dbReference type="ARBA" id="ARBA00004651"/>
    </source>
</evidence>
<proteinExistence type="predicted"/>
<dbReference type="Proteomes" id="UP001152888">
    <property type="component" value="Unassembled WGS sequence"/>
</dbReference>
<accession>A0A9P0KTW5</accession>
<feature type="domain" description="Major facilitator superfamily (MFS) profile" evidence="11">
    <location>
        <begin position="44"/>
        <end position="476"/>
    </location>
</feature>
<feature type="transmembrane region" description="Helical" evidence="10">
    <location>
        <begin position="389"/>
        <end position="410"/>
    </location>
</feature>
<evidence type="ECO:0000256" key="6">
    <source>
        <dbReference type="ARBA" id="ARBA00022989"/>
    </source>
</evidence>
<comment type="subcellular location">
    <subcellularLocation>
        <location evidence="1">Cell membrane</location>
        <topology evidence="1">Multi-pass membrane protein</topology>
    </subcellularLocation>
</comment>
<evidence type="ECO:0000256" key="3">
    <source>
        <dbReference type="ARBA" id="ARBA00022475"/>
    </source>
</evidence>
<keyword evidence="5 10" id="KW-0812">Transmembrane</keyword>
<feature type="transmembrane region" description="Helical" evidence="10">
    <location>
        <begin position="202"/>
        <end position="220"/>
    </location>
</feature>
<dbReference type="InterPro" id="IPR005828">
    <property type="entry name" value="MFS_sugar_transport-like"/>
</dbReference>
<keyword evidence="13" id="KW-1185">Reference proteome</keyword>
<feature type="region of interest" description="Disordered" evidence="9">
    <location>
        <begin position="1"/>
        <end position="32"/>
    </location>
</feature>
<dbReference type="SUPFAM" id="SSF103473">
    <property type="entry name" value="MFS general substrate transporter"/>
    <property type="match status" value="1"/>
</dbReference>
<feature type="compositionally biased region" description="Basic and acidic residues" evidence="9">
    <location>
        <begin position="1"/>
        <end position="11"/>
    </location>
</feature>
<dbReference type="InterPro" id="IPR050549">
    <property type="entry name" value="MFS_Trehalose_Transporter"/>
</dbReference>
<dbReference type="GO" id="GO:0022857">
    <property type="term" value="F:transmembrane transporter activity"/>
    <property type="evidence" value="ECO:0007669"/>
    <property type="project" value="InterPro"/>
</dbReference>
<dbReference type="InterPro" id="IPR020846">
    <property type="entry name" value="MFS_dom"/>
</dbReference>
<keyword evidence="2" id="KW-0813">Transport</keyword>
<keyword evidence="4" id="KW-0762">Sugar transport</keyword>
<dbReference type="InterPro" id="IPR036259">
    <property type="entry name" value="MFS_trans_sf"/>
</dbReference>
<dbReference type="Pfam" id="PF00083">
    <property type="entry name" value="Sugar_tr"/>
    <property type="match status" value="1"/>
</dbReference>
<evidence type="ECO:0000256" key="10">
    <source>
        <dbReference type="SAM" id="Phobius"/>
    </source>
</evidence>
<keyword evidence="7 10" id="KW-0472">Membrane</keyword>
<keyword evidence="3" id="KW-1003">Cell membrane</keyword>
<evidence type="ECO:0000256" key="4">
    <source>
        <dbReference type="ARBA" id="ARBA00022597"/>
    </source>
</evidence>
<dbReference type="AlphaFoldDB" id="A0A9P0KTW5"/>
<evidence type="ECO:0000313" key="12">
    <source>
        <dbReference type="EMBL" id="CAH1977272.1"/>
    </source>
</evidence>
<dbReference type="GO" id="GO:0005886">
    <property type="term" value="C:plasma membrane"/>
    <property type="evidence" value="ECO:0007669"/>
    <property type="project" value="UniProtKB-SubCell"/>
</dbReference>
<dbReference type="OrthoDB" id="6339427at2759"/>
<feature type="transmembrane region" description="Helical" evidence="10">
    <location>
        <begin position="319"/>
        <end position="340"/>
    </location>
</feature>
<keyword evidence="6 10" id="KW-1133">Transmembrane helix</keyword>
<feature type="transmembrane region" description="Helical" evidence="10">
    <location>
        <begin position="453"/>
        <end position="472"/>
    </location>
</feature>
<dbReference type="Gene3D" id="1.20.1250.20">
    <property type="entry name" value="MFS general substrate transporter like domains"/>
    <property type="match status" value="1"/>
</dbReference>
<evidence type="ECO:0000256" key="2">
    <source>
        <dbReference type="ARBA" id="ARBA00022448"/>
    </source>
</evidence>
<comment type="caution">
    <text evidence="12">The sequence shown here is derived from an EMBL/GenBank/DDBJ whole genome shotgun (WGS) entry which is preliminary data.</text>
</comment>
<feature type="transmembrane region" description="Helical" evidence="10">
    <location>
        <begin position="118"/>
        <end position="135"/>
    </location>
</feature>
<feature type="transmembrane region" description="Helical" evidence="10">
    <location>
        <begin position="347"/>
        <end position="369"/>
    </location>
</feature>
<evidence type="ECO:0000256" key="5">
    <source>
        <dbReference type="ARBA" id="ARBA00022692"/>
    </source>
</evidence>
<evidence type="ECO:0000313" key="13">
    <source>
        <dbReference type="Proteomes" id="UP001152888"/>
    </source>
</evidence>
<evidence type="ECO:0000256" key="7">
    <source>
        <dbReference type="ARBA" id="ARBA00023136"/>
    </source>
</evidence>
<feature type="compositionally biased region" description="Basic residues" evidence="9">
    <location>
        <begin position="12"/>
        <end position="23"/>
    </location>
</feature>
<organism evidence="12 13">
    <name type="scientific">Acanthoscelides obtectus</name>
    <name type="common">Bean weevil</name>
    <name type="synonym">Bruchus obtectus</name>
    <dbReference type="NCBI Taxonomy" id="200917"/>
    <lineage>
        <taxon>Eukaryota</taxon>
        <taxon>Metazoa</taxon>
        <taxon>Ecdysozoa</taxon>
        <taxon>Arthropoda</taxon>
        <taxon>Hexapoda</taxon>
        <taxon>Insecta</taxon>
        <taxon>Pterygota</taxon>
        <taxon>Neoptera</taxon>
        <taxon>Endopterygota</taxon>
        <taxon>Coleoptera</taxon>
        <taxon>Polyphaga</taxon>
        <taxon>Cucujiformia</taxon>
        <taxon>Chrysomeloidea</taxon>
        <taxon>Chrysomelidae</taxon>
        <taxon>Bruchinae</taxon>
        <taxon>Bruchini</taxon>
        <taxon>Acanthoscelides</taxon>
    </lineage>
</organism>
<dbReference type="PROSITE" id="PS50850">
    <property type="entry name" value="MFS"/>
    <property type="match status" value="1"/>
</dbReference>
<dbReference type="FunFam" id="1.20.1250.20:FF:000218">
    <property type="entry name" value="facilitated trehalose transporter Tret1"/>
    <property type="match status" value="1"/>
</dbReference>
<evidence type="ECO:0000256" key="9">
    <source>
        <dbReference type="SAM" id="MobiDB-lite"/>
    </source>
</evidence>
<dbReference type="PANTHER" id="PTHR48021:SF1">
    <property type="entry name" value="GH07001P-RELATED"/>
    <property type="match status" value="1"/>
</dbReference>
<protein>
    <recommendedName>
        <fullName evidence="11">Major facilitator superfamily (MFS) profile domain-containing protein</fullName>
    </recommendedName>
</protein>
<evidence type="ECO:0000259" key="11">
    <source>
        <dbReference type="PROSITE" id="PS50850"/>
    </source>
</evidence>